<evidence type="ECO:0000313" key="8">
    <source>
        <dbReference type="Proteomes" id="UP000245618"/>
    </source>
</evidence>
<dbReference type="SUPFAM" id="SSF88659">
    <property type="entry name" value="Sigma3 and sigma4 domains of RNA polymerase sigma factors"/>
    <property type="match status" value="1"/>
</dbReference>
<dbReference type="Gene3D" id="1.10.10.10">
    <property type="entry name" value="Winged helix-like DNA-binding domain superfamily/Winged helix DNA-binding domain"/>
    <property type="match status" value="1"/>
</dbReference>
<gene>
    <name evidence="7" type="ORF">DB891_11730</name>
</gene>
<proteinExistence type="inferred from homology"/>
<dbReference type="InterPro" id="IPR013249">
    <property type="entry name" value="RNA_pol_sigma70_r4_t2"/>
</dbReference>
<dbReference type="OrthoDB" id="659855at2"/>
<dbReference type="GO" id="GO:0003677">
    <property type="term" value="F:DNA binding"/>
    <property type="evidence" value="ECO:0007669"/>
    <property type="project" value="InterPro"/>
</dbReference>
<dbReference type="EMBL" id="QCZH01000013">
    <property type="protein sequence ID" value="PWA08490.1"/>
    <property type="molecule type" value="Genomic_DNA"/>
</dbReference>
<dbReference type="GO" id="GO:0016987">
    <property type="term" value="F:sigma factor activity"/>
    <property type="evidence" value="ECO:0007669"/>
    <property type="project" value="UniProtKB-KW"/>
</dbReference>
<organism evidence="7 8">
    <name type="scientific">Flavobacterium laiguense</name>
    <dbReference type="NCBI Taxonomy" id="2169409"/>
    <lineage>
        <taxon>Bacteria</taxon>
        <taxon>Pseudomonadati</taxon>
        <taxon>Bacteroidota</taxon>
        <taxon>Flavobacteriia</taxon>
        <taxon>Flavobacteriales</taxon>
        <taxon>Flavobacteriaceae</taxon>
        <taxon>Flavobacterium</taxon>
    </lineage>
</organism>
<dbReference type="SUPFAM" id="SSF88946">
    <property type="entry name" value="Sigma2 domain of RNA polymerase sigma factors"/>
    <property type="match status" value="1"/>
</dbReference>
<reference evidence="7 8" key="1">
    <citation type="submission" date="2018-04" db="EMBL/GenBank/DDBJ databases">
        <title>Flavobacterium sp. nov., isolated from glacier ice.</title>
        <authorList>
            <person name="Liu Q."/>
            <person name="Xin Y.-H."/>
        </authorList>
    </citation>
    <scope>NUCLEOTIDE SEQUENCE [LARGE SCALE GENOMIC DNA]</scope>
    <source>
        <strain evidence="7 8">LB2P30</strain>
    </source>
</reference>
<dbReference type="InterPro" id="IPR013324">
    <property type="entry name" value="RNA_pol_sigma_r3/r4-like"/>
</dbReference>
<dbReference type="InterPro" id="IPR036388">
    <property type="entry name" value="WH-like_DNA-bd_sf"/>
</dbReference>
<comment type="caution">
    <text evidence="7">The sequence shown here is derived from an EMBL/GenBank/DDBJ whole genome shotgun (WGS) entry which is preliminary data.</text>
</comment>
<dbReference type="Pfam" id="PF04542">
    <property type="entry name" value="Sigma70_r2"/>
    <property type="match status" value="1"/>
</dbReference>
<feature type="domain" description="RNA polymerase sigma factor 70 region 4 type 2" evidence="6">
    <location>
        <begin position="111"/>
        <end position="163"/>
    </location>
</feature>
<dbReference type="GO" id="GO:0006352">
    <property type="term" value="P:DNA-templated transcription initiation"/>
    <property type="evidence" value="ECO:0007669"/>
    <property type="project" value="InterPro"/>
</dbReference>
<keyword evidence="2" id="KW-0805">Transcription regulation</keyword>
<dbReference type="AlphaFoldDB" id="A0A2U1JTF5"/>
<evidence type="ECO:0000256" key="3">
    <source>
        <dbReference type="ARBA" id="ARBA00023082"/>
    </source>
</evidence>
<dbReference type="InterPro" id="IPR007627">
    <property type="entry name" value="RNA_pol_sigma70_r2"/>
</dbReference>
<dbReference type="InterPro" id="IPR039425">
    <property type="entry name" value="RNA_pol_sigma-70-like"/>
</dbReference>
<sequence length="170" mass="19881">MSEKNPSVCESKQFEAIFKSYSKSLRNFIYYKSGDLDQSEDLVQEAFVKLWNNCSKVTIEKAKSFLYTVANNAFLNEVAHKKVVLIYQKQSHKSYTHESPEYLLEEKQYSDKLQNAIANLPNKQREVFLMNRIDKMSYKEIADTLELSVKAIEKRMHLALLTLRKTIVEI</sequence>
<evidence type="ECO:0000256" key="1">
    <source>
        <dbReference type="ARBA" id="ARBA00010641"/>
    </source>
</evidence>
<accession>A0A2U1JTF5</accession>
<evidence type="ECO:0000259" key="5">
    <source>
        <dbReference type="Pfam" id="PF04542"/>
    </source>
</evidence>
<dbReference type="RefSeq" id="WP_116763760.1">
    <property type="nucleotide sequence ID" value="NZ_QCZH01000013.1"/>
</dbReference>
<name>A0A2U1JTF5_9FLAO</name>
<dbReference type="PANTHER" id="PTHR43133">
    <property type="entry name" value="RNA POLYMERASE ECF-TYPE SIGMA FACTO"/>
    <property type="match status" value="1"/>
</dbReference>
<evidence type="ECO:0000313" key="7">
    <source>
        <dbReference type="EMBL" id="PWA08490.1"/>
    </source>
</evidence>
<evidence type="ECO:0000259" key="6">
    <source>
        <dbReference type="Pfam" id="PF08281"/>
    </source>
</evidence>
<protein>
    <submittedName>
        <fullName evidence="7">RNA polymerase subunit sigma-70</fullName>
    </submittedName>
</protein>
<dbReference type="Gene3D" id="1.10.1740.10">
    <property type="match status" value="1"/>
</dbReference>
<evidence type="ECO:0000256" key="4">
    <source>
        <dbReference type="ARBA" id="ARBA00023163"/>
    </source>
</evidence>
<dbReference type="CDD" id="cd06171">
    <property type="entry name" value="Sigma70_r4"/>
    <property type="match status" value="1"/>
</dbReference>
<dbReference type="NCBIfam" id="TIGR02937">
    <property type="entry name" value="sigma70-ECF"/>
    <property type="match status" value="1"/>
</dbReference>
<dbReference type="InterPro" id="IPR014284">
    <property type="entry name" value="RNA_pol_sigma-70_dom"/>
</dbReference>
<dbReference type="PANTHER" id="PTHR43133:SF46">
    <property type="entry name" value="RNA POLYMERASE SIGMA-70 FACTOR ECF SUBFAMILY"/>
    <property type="match status" value="1"/>
</dbReference>
<keyword evidence="4" id="KW-0804">Transcription</keyword>
<comment type="similarity">
    <text evidence="1">Belongs to the sigma-70 factor family. ECF subfamily.</text>
</comment>
<dbReference type="InterPro" id="IPR013325">
    <property type="entry name" value="RNA_pol_sigma_r2"/>
</dbReference>
<keyword evidence="3" id="KW-0731">Sigma factor</keyword>
<keyword evidence="8" id="KW-1185">Reference proteome</keyword>
<feature type="domain" description="RNA polymerase sigma-70 region 2" evidence="5">
    <location>
        <begin position="18"/>
        <end position="81"/>
    </location>
</feature>
<dbReference type="Pfam" id="PF08281">
    <property type="entry name" value="Sigma70_r4_2"/>
    <property type="match status" value="1"/>
</dbReference>
<dbReference type="Proteomes" id="UP000245618">
    <property type="component" value="Unassembled WGS sequence"/>
</dbReference>
<evidence type="ECO:0000256" key="2">
    <source>
        <dbReference type="ARBA" id="ARBA00023015"/>
    </source>
</evidence>